<evidence type="ECO:0000256" key="1">
    <source>
        <dbReference type="SAM" id="MobiDB-lite"/>
    </source>
</evidence>
<comment type="caution">
    <text evidence="2">The sequence shown here is derived from an EMBL/GenBank/DDBJ whole genome shotgun (WGS) entry which is preliminary data.</text>
</comment>
<dbReference type="AlphaFoldDB" id="A0ABD2NZT4"/>
<organism evidence="2 3">
    <name type="scientific">Cryptolaemus montrouzieri</name>
    <dbReference type="NCBI Taxonomy" id="559131"/>
    <lineage>
        <taxon>Eukaryota</taxon>
        <taxon>Metazoa</taxon>
        <taxon>Ecdysozoa</taxon>
        <taxon>Arthropoda</taxon>
        <taxon>Hexapoda</taxon>
        <taxon>Insecta</taxon>
        <taxon>Pterygota</taxon>
        <taxon>Neoptera</taxon>
        <taxon>Endopterygota</taxon>
        <taxon>Coleoptera</taxon>
        <taxon>Polyphaga</taxon>
        <taxon>Cucujiformia</taxon>
        <taxon>Coccinelloidea</taxon>
        <taxon>Coccinellidae</taxon>
        <taxon>Scymninae</taxon>
        <taxon>Scymnini</taxon>
        <taxon>Cryptolaemus</taxon>
    </lineage>
</organism>
<feature type="compositionally biased region" description="Polar residues" evidence="1">
    <location>
        <begin position="56"/>
        <end position="67"/>
    </location>
</feature>
<name>A0ABD2NZT4_9CUCU</name>
<reference evidence="2 3" key="1">
    <citation type="journal article" date="2021" name="BMC Biol.">
        <title>Horizontally acquired antibacterial genes associated with adaptive radiation of ladybird beetles.</title>
        <authorList>
            <person name="Li H.S."/>
            <person name="Tang X.F."/>
            <person name="Huang Y.H."/>
            <person name="Xu Z.Y."/>
            <person name="Chen M.L."/>
            <person name="Du X.Y."/>
            <person name="Qiu B.Y."/>
            <person name="Chen P.T."/>
            <person name="Zhang W."/>
            <person name="Slipinski A."/>
            <person name="Escalona H.E."/>
            <person name="Waterhouse R.M."/>
            <person name="Zwick A."/>
            <person name="Pang H."/>
        </authorList>
    </citation>
    <scope>NUCLEOTIDE SEQUENCE [LARGE SCALE GENOMIC DNA]</scope>
    <source>
        <strain evidence="2">SYSU2018</strain>
    </source>
</reference>
<proteinExistence type="predicted"/>
<accession>A0ABD2NZT4</accession>
<gene>
    <name evidence="2" type="ORF">HHI36_018384</name>
</gene>
<sequence length="99" mass="11369">MIAKLEQNFVVGENQMVNKFAQDALLIKNLKIEFLEKGKRTEYLQKRGNSHKKDQTIQSSKSSETSTVGESKYLMNVNVDLENELLKKDELIENFTGKC</sequence>
<evidence type="ECO:0000313" key="3">
    <source>
        <dbReference type="Proteomes" id="UP001516400"/>
    </source>
</evidence>
<protein>
    <submittedName>
        <fullName evidence="2">Uncharacterized protein</fullName>
    </submittedName>
</protein>
<keyword evidence="3" id="KW-1185">Reference proteome</keyword>
<evidence type="ECO:0000313" key="2">
    <source>
        <dbReference type="EMBL" id="KAL3284221.1"/>
    </source>
</evidence>
<dbReference type="EMBL" id="JABFTP020000165">
    <property type="protein sequence ID" value="KAL3284221.1"/>
    <property type="molecule type" value="Genomic_DNA"/>
</dbReference>
<dbReference type="Proteomes" id="UP001516400">
    <property type="component" value="Unassembled WGS sequence"/>
</dbReference>
<feature type="region of interest" description="Disordered" evidence="1">
    <location>
        <begin position="45"/>
        <end position="67"/>
    </location>
</feature>
<feature type="compositionally biased region" description="Basic and acidic residues" evidence="1">
    <location>
        <begin position="45"/>
        <end position="55"/>
    </location>
</feature>